<proteinExistence type="predicted"/>
<reference evidence="1 2" key="1">
    <citation type="submission" date="2018-06" db="EMBL/GenBank/DDBJ databases">
        <title>Spongiibacterium sp. HME9304 Genome sequencing and assembly.</title>
        <authorList>
            <person name="Kang H."/>
            <person name="Kim H."/>
            <person name="Joh K."/>
        </authorList>
    </citation>
    <scope>NUCLEOTIDE SEQUENCE [LARGE SCALE GENOMIC DNA]</scope>
    <source>
        <strain evidence="1 2">HME9304</strain>
    </source>
</reference>
<organism evidence="1 2">
    <name type="scientific">Flagellimonas maritima</name>
    <dbReference type="NCBI Taxonomy" id="1383885"/>
    <lineage>
        <taxon>Bacteria</taxon>
        <taxon>Pseudomonadati</taxon>
        <taxon>Bacteroidota</taxon>
        <taxon>Flavobacteriia</taxon>
        <taxon>Flavobacteriales</taxon>
        <taxon>Flavobacteriaceae</taxon>
        <taxon>Flagellimonas</taxon>
    </lineage>
</organism>
<protein>
    <submittedName>
        <fullName evidence="1">Uncharacterized protein</fullName>
    </submittedName>
</protein>
<dbReference type="EMBL" id="CP030104">
    <property type="protein sequence ID" value="AWX43551.1"/>
    <property type="molecule type" value="Genomic_DNA"/>
</dbReference>
<evidence type="ECO:0000313" key="2">
    <source>
        <dbReference type="Proteomes" id="UP000248536"/>
    </source>
</evidence>
<evidence type="ECO:0000313" key="1">
    <source>
        <dbReference type="EMBL" id="AWX43551.1"/>
    </source>
</evidence>
<dbReference type="AlphaFoldDB" id="A0A2Z4LNW7"/>
<accession>A0A2Z4LNW7</accession>
<name>A0A2Z4LNW7_9FLAO</name>
<dbReference type="KEGG" id="spon:HME9304_00540"/>
<keyword evidence="2" id="KW-1185">Reference proteome</keyword>
<dbReference type="Proteomes" id="UP000248536">
    <property type="component" value="Chromosome"/>
</dbReference>
<gene>
    <name evidence="1" type="ORF">HME9304_00540</name>
</gene>
<sequence length="39" mass="4553">MLKNNLYTCVVISEALTQGNLSYRSTQITFYSNYYIIQV</sequence>